<evidence type="ECO:0000313" key="2">
    <source>
        <dbReference type="Proteomes" id="UP000288024"/>
    </source>
</evidence>
<sequence length="301" mass="36105">MQKGMHDTFVFPMDCQAHIMRWNDKEKLKIFEYEGKRILSGIPSGSNSFYNPFEFDNLIPEFIQMIEKILNGANLEKNIKEWLLKWGPLYGDMERDTVEIFWDECAKFYKLWNFYKAIANKEKGTVLKNIEIEKKTDTNYKITFFPEDSLFQPAQWFTDLAEMKKSIPYIGMDREEFDYKKILPMKLDKERDEFEQIQEHCMFFLFTQIEDFLKGANLTWGSMSHEKKENQSIFKIRPVLQTEYLIDTIYLQFYILFSENEKKICPVCNTPFIPQRKDKKYCSNTCKLTAKSQRYRARKTS</sequence>
<proteinExistence type="predicted"/>
<protein>
    <submittedName>
        <fullName evidence="1">Uncharacterized protein</fullName>
    </submittedName>
</protein>
<evidence type="ECO:0000313" key="1">
    <source>
        <dbReference type="EMBL" id="RVT56435.1"/>
    </source>
</evidence>
<dbReference type="Proteomes" id="UP000288024">
    <property type="component" value="Unassembled WGS sequence"/>
</dbReference>
<organism evidence="1 2">
    <name type="scientific">Niallia taxi</name>
    <dbReference type="NCBI Taxonomy" id="2499688"/>
    <lineage>
        <taxon>Bacteria</taxon>
        <taxon>Bacillati</taxon>
        <taxon>Bacillota</taxon>
        <taxon>Bacilli</taxon>
        <taxon>Bacillales</taxon>
        <taxon>Bacillaceae</taxon>
        <taxon>Niallia</taxon>
    </lineage>
</organism>
<accession>A0A3S2X4T8</accession>
<keyword evidence="2" id="KW-1185">Reference proteome</keyword>
<comment type="caution">
    <text evidence="1">The sequence shown here is derived from an EMBL/GenBank/DDBJ whole genome shotgun (WGS) entry which is preliminary data.</text>
</comment>
<dbReference type="EMBL" id="RZTZ01000029">
    <property type="protein sequence ID" value="RVT56435.1"/>
    <property type="molecule type" value="Genomic_DNA"/>
</dbReference>
<dbReference type="AlphaFoldDB" id="A0A3S2X4T8"/>
<name>A0A3S2X4T8_9BACI</name>
<gene>
    <name evidence="1" type="ORF">EM808_27490</name>
</gene>
<reference evidence="1 2" key="1">
    <citation type="submission" date="2019-01" db="EMBL/GenBank/DDBJ databases">
        <title>Bacillus sp. M5HDSG1-1, whole genome shotgun sequence.</title>
        <authorList>
            <person name="Tuo L."/>
        </authorList>
    </citation>
    <scope>NUCLEOTIDE SEQUENCE [LARGE SCALE GENOMIC DNA]</scope>
    <source>
        <strain evidence="1 2">M5HDSG1-1</strain>
    </source>
</reference>
<dbReference type="RefSeq" id="WP_127742878.1">
    <property type="nucleotide sequence ID" value="NZ_RZTZ01000029.1"/>
</dbReference>